<gene>
    <name evidence="9" type="ORF">Ccel01_04010</name>
</gene>
<name>A0AAV5P155_CELCE</name>
<feature type="transmembrane region" description="Helical" evidence="8">
    <location>
        <begin position="75"/>
        <end position="99"/>
    </location>
</feature>
<evidence type="ECO:0000313" key="9">
    <source>
        <dbReference type="EMBL" id="GLY55799.1"/>
    </source>
</evidence>
<accession>A0AAV5P155</accession>
<dbReference type="RefSeq" id="WP_128082744.1">
    <property type="nucleotide sequence ID" value="NZ_BSTG01000001.1"/>
</dbReference>
<organism evidence="9 10">
    <name type="scientific">Cellulosimicrobium cellulans</name>
    <name type="common">Arthrobacter luteus</name>
    <dbReference type="NCBI Taxonomy" id="1710"/>
    <lineage>
        <taxon>Bacteria</taxon>
        <taxon>Bacillati</taxon>
        <taxon>Actinomycetota</taxon>
        <taxon>Actinomycetes</taxon>
        <taxon>Micrococcales</taxon>
        <taxon>Promicromonosporaceae</taxon>
        <taxon>Cellulosimicrobium</taxon>
    </lineage>
</organism>
<feature type="compositionally biased region" description="Basic and acidic residues" evidence="7">
    <location>
        <begin position="187"/>
        <end position="206"/>
    </location>
</feature>
<feature type="region of interest" description="Disordered" evidence="7">
    <location>
        <begin position="125"/>
        <end position="206"/>
    </location>
</feature>
<protein>
    <recommendedName>
        <fullName evidence="11">Na(+)/H(+) antiporter subunit C</fullName>
    </recommendedName>
</protein>
<comment type="similarity">
    <text evidence="2">Belongs to the CPA3 antiporters (TC 2.A.63) subunit C family.</text>
</comment>
<keyword evidence="5 8" id="KW-1133">Transmembrane helix</keyword>
<evidence type="ECO:0008006" key="11">
    <source>
        <dbReference type="Google" id="ProtNLM"/>
    </source>
</evidence>
<feature type="transmembrane region" description="Helical" evidence="8">
    <location>
        <begin position="35"/>
        <end position="55"/>
    </location>
</feature>
<dbReference type="AlphaFoldDB" id="A0AAV5P155"/>
<proteinExistence type="inferred from homology"/>
<evidence type="ECO:0000256" key="1">
    <source>
        <dbReference type="ARBA" id="ARBA00004651"/>
    </source>
</evidence>
<evidence type="ECO:0000256" key="8">
    <source>
        <dbReference type="SAM" id="Phobius"/>
    </source>
</evidence>
<evidence type="ECO:0000313" key="10">
    <source>
        <dbReference type="Proteomes" id="UP001165168"/>
    </source>
</evidence>
<evidence type="ECO:0000256" key="5">
    <source>
        <dbReference type="ARBA" id="ARBA00022989"/>
    </source>
</evidence>
<dbReference type="GO" id="GO:0005886">
    <property type="term" value="C:plasma membrane"/>
    <property type="evidence" value="ECO:0007669"/>
    <property type="project" value="UniProtKB-SubCell"/>
</dbReference>
<evidence type="ECO:0000256" key="3">
    <source>
        <dbReference type="ARBA" id="ARBA00022475"/>
    </source>
</evidence>
<sequence length="206" mass="21672">MNVIDMTPSVVLVLAIGVLFAAGVYLLLERSLTRVLLGFILMGNGANLLFLVAGGRAGGAPLIGTTPEEDMSDPLVQAMVLTAIVITLGITAFVLAMAYRSWQLHGHDEVQDDLEDRRVARHAARNAPAFEDADTEESGATLDDEAAQVRDETDGDGDGVTDGEEPPSGPAGQDAGDATDGRTGGSDARDDDARPDDRRTDGKEPR</sequence>
<evidence type="ECO:0000256" key="7">
    <source>
        <dbReference type="SAM" id="MobiDB-lite"/>
    </source>
</evidence>
<dbReference type="PANTHER" id="PTHR34583:SF2">
    <property type="entry name" value="ANTIPORTER SUBUNIT MNHC2-RELATED"/>
    <property type="match status" value="1"/>
</dbReference>
<dbReference type="PANTHER" id="PTHR34583">
    <property type="entry name" value="ANTIPORTER SUBUNIT MNHC2-RELATED"/>
    <property type="match status" value="1"/>
</dbReference>
<dbReference type="NCBIfam" id="NF005929">
    <property type="entry name" value="PRK07946.1"/>
    <property type="match status" value="1"/>
</dbReference>
<evidence type="ECO:0000256" key="6">
    <source>
        <dbReference type="ARBA" id="ARBA00023136"/>
    </source>
</evidence>
<keyword evidence="6 8" id="KW-0472">Membrane</keyword>
<reference evidence="9" key="1">
    <citation type="submission" date="2023-03" db="EMBL/GenBank/DDBJ databases">
        <title>Cellulosimicrobium cellulans NBRC 103059.</title>
        <authorList>
            <person name="Ichikawa N."/>
            <person name="Sato H."/>
            <person name="Tonouchi N."/>
        </authorList>
    </citation>
    <scope>NUCLEOTIDE SEQUENCE</scope>
    <source>
        <strain evidence="9">NBRC 103059</strain>
    </source>
</reference>
<dbReference type="InterPro" id="IPR039428">
    <property type="entry name" value="NUOK/Mnh_C1-like"/>
</dbReference>
<feature type="transmembrane region" description="Helical" evidence="8">
    <location>
        <begin position="6"/>
        <end position="28"/>
    </location>
</feature>
<comment type="subcellular location">
    <subcellularLocation>
        <location evidence="1">Cell membrane</location>
        <topology evidence="1">Multi-pass membrane protein</topology>
    </subcellularLocation>
</comment>
<dbReference type="GeneID" id="95684367"/>
<dbReference type="EMBL" id="BSTG01000001">
    <property type="protein sequence ID" value="GLY55799.1"/>
    <property type="molecule type" value="Genomic_DNA"/>
</dbReference>
<evidence type="ECO:0000256" key="4">
    <source>
        <dbReference type="ARBA" id="ARBA00022692"/>
    </source>
</evidence>
<keyword evidence="4 8" id="KW-0812">Transmembrane</keyword>
<evidence type="ECO:0000256" key="2">
    <source>
        <dbReference type="ARBA" id="ARBA00010388"/>
    </source>
</evidence>
<dbReference type="Proteomes" id="UP001165168">
    <property type="component" value="Unassembled WGS sequence"/>
</dbReference>
<feature type="compositionally biased region" description="Acidic residues" evidence="7">
    <location>
        <begin position="153"/>
        <end position="165"/>
    </location>
</feature>
<dbReference type="InterPro" id="IPR050601">
    <property type="entry name" value="CPA3_antiporter_subunitC"/>
</dbReference>
<comment type="caution">
    <text evidence="9">The sequence shown here is derived from an EMBL/GenBank/DDBJ whole genome shotgun (WGS) entry which is preliminary data.</text>
</comment>
<dbReference type="Gene3D" id="1.10.287.3510">
    <property type="match status" value="1"/>
</dbReference>
<dbReference type="Pfam" id="PF00420">
    <property type="entry name" value="Oxidored_q2"/>
    <property type="match status" value="1"/>
</dbReference>
<feature type="compositionally biased region" description="Acidic residues" evidence="7">
    <location>
        <begin position="131"/>
        <end position="146"/>
    </location>
</feature>
<keyword evidence="3" id="KW-1003">Cell membrane</keyword>